<dbReference type="AlphaFoldDB" id="A0A846N1Z7"/>
<protein>
    <submittedName>
        <fullName evidence="10">DHA1 family tetracycline resistance protein-like MFS transporter</fullName>
    </submittedName>
</protein>
<name>A0A846N1Z7_9PROT</name>
<organism evidence="10 11">
    <name type="scientific">Rhizomicrobium palustre</name>
    <dbReference type="NCBI Taxonomy" id="189966"/>
    <lineage>
        <taxon>Bacteria</taxon>
        <taxon>Pseudomonadati</taxon>
        <taxon>Pseudomonadota</taxon>
        <taxon>Alphaproteobacteria</taxon>
        <taxon>Micropepsales</taxon>
        <taxon>Micropepsaceae</taxon>
        <taxon>Rhizomicrobium</taxon>
    </lineage>
</organism>
<dbReference type="GO" id="GO:0016020">
    <property type="term" value="C:membrane"/>
    <property type="evidence" value="ECO:0007669"/>
    <property type="project" value="UniProtKB-SubCell"/>
</dbReference>
<dbReference type="Gene3D" id="1.20.1250.20">
    <property type="entry name" value="MFS general substrate transporter like domains"/>
    <property type="match status" value="1"/>
</dbReference>
<comment type="subcellular location">
    <subcellularLocation>
        <location evidence="2">Membrane</location>
        <topology evidence="2">Multi-pass membrane protein</topology>
    </subcellularLocation>
</comment>
<comment type="function">
    <text evidence="1">Resistance to tetracycline by an active tetracycline efflux. This is an energy-dependent process that decreases the accumulation of the antibiotic in whole cells. This protein functions as a metal-tetracycline/H(+) antiporter.</text>
</comment>
<feature type="transmembrane region" description="Helical" evidence="8">
    <location>
        <begin position="296"/>
        <end position="317"/>
    </location>
</feature>
<evidence type="ECO:0000313" key="11">
    <source>
        <dbReference type="Proteomes" id="UP000570514"/>
    </source>
</evidence>
<dbReference type="GO" id="GO:0022857">
    <property type="term" value="F:transmembrane transporter activity"/>
    <property type="evidence" value="ECO:0007669"/>
    <property type="project" value="InterPro"/>
</dbReference>
<keyword evidence="11" id="KW-1185">Reference proteome</keyword>
<feature type="transmembrane region" description="Helical" evidence="8">
    <location>
        <begin position="38"/>
        <end position="58"/>
    </location>
</feature>
<dbReference type="PROSITE" id="PS00216">
    <property type="entry name" value="SUGAR_TRANSPORT_1"/>
    <property type="match status" value="1"/>
</dbReference>
<evidence type="ECO:0000256" key="3">
    <source>
        <dbReference type="ARBA" id="ARBA00007520"/>
    </source>
</evidence>
<dbReference type="SUPFAM" id="SSF103473">
    <property type="entry name" value="MFS general substrate transporter"/>
    <property type="match status" value="1"/>
</dbReference>
<dbReference type="InterPro" id="IPR020846">
    <property type="entry name" value="MFS_dom"/>
</dbReference>
<accession>A0A846N1Z7</accession>
<proteinExistence type="inferred from homology"/>
<evidence type="ECO:0000256" key="7">
    <source>
        <dbReference type="ARBA" id="ARBA00023136"/>
    </source>
</evidence>
<feature type="transmembrane region" description="Helical" evidence="8">
    <location>
        <begin position="270"/>
        <end position="290"/>
    </location>
</feature>
<dbReference type="InterPro" id="IPR036259">
    <property type="entry name" value="MFS_trans_sf"/>
</dbReference>
<comment type="caution">
    <text evidence="10">The sequence shown here is derived from an EMBL/GenBank/DDBJ whole genome shotgun (WGS) entry which is preliminary data.</text>
</comment>
<feature type="domain" description="Major facilitator superfamily (MFS) profile" evidence="9">
    <location>
        <begin position="1"/>
        <end position="395"/>
    </location>
</feature>
<feature type="transmembrane region" description="Helical" evidence="8">
    <location>
        <begin position="7"/>
        <end position="26"/>
    </location>
</feature>
<keyword evidence="4" id="KW-0813">Transport</keyword>
<evidence type="ECO:0000256" key="6">
    <source>
        <dbReference type="ARBA" id="ARBA00022989"/>
    </source>
</evidence>
<feature type="transmembrane region" description="Helical" evidence="8">
    <location>
        <begin position="196"/>
        <end position="225"/>
    </location>
</feature>
<dbReference type="InterPro" id="IPR001958">
    <property type="entry name" value="Tet-R_TetA/multi-R_MdtG-like"/>
</dbReference>
<evidence type="ECO:0000256" key="8">
    <source>
        <dbReference type="SAM" id="Phobius"/>
    </source>
</evidence>
<keyword evidence="6 8" id="KW-1133">Transmembrane helix</keyword>
<dbReference type="PANTHER" id="PTHR23504:SF15">
    <property type="entry name" value="MAJOR FACILITATOR SUPERFAMILY (MFS) PROFILE DOMAIN-CONTAINING PROTEIN"/>
    <property type="match status" value="1"/>
</dbReference>
<feature type="transmembrane region" description="Helical" evidence="8">
    <location>
        <begin position="371"/>
        <end position="391"/>
    </location>
</feature>
<evidence type="ECO:0000256" key="1">
    <source>
        <dbReference type="ARBA" id="ARBA00003279"/>
    </source>
</evidence>
<dbReference type="PRINTS" id="PR01035">
    <property type="entry name" value="TCRTETA"/>
</dbReference>
<evidence type="ECO:0000256" key="2">
    <source>
        <dbReference type="ARBA" id="ARBA00004141"/>
    </source>
</evidence>
<sequence length="396" mass="42190">MVFIMLAVLIDIIAIGLIVPVLPLLVGTFTKSANEQTFWFGAIALTFGVANFFASPILGGLSDRFGRRPLMLLGFSGLAISFICTGLATALWMLIVVRLFSGAMVSNAAVANAYVADITAPEDRARRFGLMGAMFGLGFTLGPVMGGYLGSIDLHLPFYAAGGMAILNWIYGYFVLPESLPPERRRPFEWRRANPFVALTGLSQLRGVGSLVVVIALAALAQYTVQNSFVLYTTFKFGWGPRDNGLALFTAGLASVVVQGFLLKYALRHLSARILAVGGLLASTLTQLAFGAITEGWMMFVVIIVGTFLGGGAMAVIQSLVSNAADARSQGQTMGSVAAVNSLMAVLAPVISASLLGIVAHLPKGDWRMGLPFYFCAGLQLTGAVFVTRYFSRRTE</sequence>
<feature type="transmembrane region" description="Helical" evidence="8">
    <location>
        <begin position="128"/>
        <end position="150"/>
    </location>
</feature>
<evidence type="ECO:0000313" key="10">
    <source>
        <dbReference type="EMBL" id="NIK89968.1"/>
    </source>
</evidence>
<reference evidence="10 11" key="1">
    <citation type="submission" date="2020-03" db="EMBL/GenBank/DDBJ databases">
        <title>Genomic Encyclopedia of Type Strains, Phase IV (KMG-IV): sequencing the most valuable type-strain genomes for metagenomic binning, comparative biology and taxonomic classification.</title>
        <authorList>
            <person name="Goeker M."/>
        </authorList>
    </citation>
    <scope>NUCLEOTIDE SEQUENCE [LARGE SCALE GENOMIC DNA]</scope>
    <source>
        <strain evidence="10 11">DSM 19867</strain>
    </source>
</reference>
<keyword evidence="5 8" id="KW-0812">Transmembrane</keyword>
<dbReference type="RefSeq" id="WP_167084128.1">
    <property type="nucleotide sequence ID" value="NZ_BAAADC010000001.1"/>
</dbReference>
<dbReference type="PANTHER" id="PTHR23504">
    <property type="entry name" value="MAJOR FACILITATOR SUPERFAMILY DOMAIN-CONTAINING PROTEIN 10"/>
    <property type="match status" value="1"/>
</dbReference>
<dbReference type="InterPro" id="IPR005829">
    <property type="entry name" value="Sugar_transporter_CS"/>
</dbReference>
<dbReference type="Proteomes" id="UP000570514">
    <property type="component" value="Unassembled WGS sequence"/>
</dbReference>
<dbReference type="InterPro" id="IPR011701">
    <property type="entry name" value="MFS"/>
</dbReference>
<dbReference type="PROSITE" id="PS50850">
    <property type="entry name" value="MFS"/>
    <property type="match status" value="1"/>
</dbReference>
<feature type="transmembrane region" description="Helical" evidence="8">
    <location>
        <begin position="156"/>
        <end position="176"/>
    </location>
</feature>
<feature type="transmembrane region" description="Helical" evidence="8">
    <location>
        <begin position="245"/>
        <end position="263"/>
    </location>
</feature>
<feature type="transmembrane region" description="Helical" evidence="8">
    <location>
        <begin position="70"/>
        <end position="93"/>
    </location>
</feature>
<evidence type="ECO:0000259" key="9">
    <source>
        <dbReference type="PROSITE" id="PS50850"/>
    </source>
</evidence>
<keyword evidence="7 8" id="KW-0472">Membrane</keyword>
<evidence type="ECO:0000256" key="5">
    <source>
        <dbReference type="ARBA" id="ARBA00022692"/>
    </source>
</evidence>
<evidence type="ECO:0000256" key="4">
    <source>
        <dbReference type="ARBA" id="ARBA00022448"/>
    </source>
</evidence>
<dbReference type="Pfam" id="PF07690">
    <property type="entry name" value="MFS_1"/>
    <property type="match status" value="1"/>
</dbReference>
<comment type="similarity">
    <text evidence="3">Belongs to the major facilitator superfamily. TCR/Tet family.</text>
</comment>
<dbReference type="EMBL" id="JAASRM010000001">
    <property type="protein sequence ID" value="NIK89968.1"/>
    <property type="molecule type" value="Genomic_DNA"/>
</dbReference>
<feature type="transmembrane region" description="Helical" evidence="8">
    <location>
        <begin position="338"/>
        <end position="359"/>
    </location>
</feature>
<gene>
    <name evidence="10" type="ORF">FHS83_003286</name>
</gene>